<organism evidence="2 3">
    <name type="scientific">Solemya pervernicosa gill symbiont</name>
    <dbReference type="NCBI Taxonomy" id="642797"/>
    <lineage>
        <taxon>Bacteria</taxon>
        <taxon>Pseudomonadati</taxon>
        <taxon>Pseudomonadota</taxon>
        <taxon>Gammaproteobacteria</taxon>
        <taxon>sulfur-oxidizing symbionts</taxon>
    </lineage>
</organism>
<gene>
    <name evidence="2" type="ORF">BOW53_10920</name>
</gene>
<keyword evidence="3" id="KW-1185">Reference proteome</keyword>
<reference evidence="2 3" key="1">
    <citation type="submission" date="2016-11" db="EMBL/GenBank/DDBJ databases">
        <title>Mixed transmission modes and dynamic genome evolution in an obligate animal-bacterial symbiosis.</title>
        <authorList>
            <person name="Russell S.L."/>
            <person name="Corbett-Detig R.B."/>
            <person name="Cavanaugh C.M."/>
        </authorList>
    </citation>
    <scope>NUCLEOTIDE SEQUENCE [LARGE SCALE GENOMIC DNA]</scope>
    <source>
        <strain evidence="2">Sveles-Q1</strain>
    </source>
</reference>
<comment type="caution">
    <text evidence="2">The sequence shown here is derived from an EMBL/GenBank/DDBJ whole genome shotgun (WGS) entry which is preliminary data.</text>
</comment>
<dbReference type="Proteomes" id="UP000191110">
    <property type="component" value="Unassembled WGS sequence"/>
</dbReference>
<dbReference type="EMBL" id="MPRL01000047">
    <property type="protein sequence ID" value="OOZ39592.1"/>
    <property type="molecule type" value="Genomic_DNA"/>
</dbReference>
<accession>A0A1T2L3E6</accession>
<dbReference type="PROSITE" id="PS50887">
    <property type="entry name" value="GGDEF"/>
    <property type="match status" value="1"/>
</dbReference>
<evidence type="ECO:0000313" key="3">
    <source>
        <dbReference type="Proteomes" id="UP000191110"/>
    </source>
</evidence>
<dbReference type="NCBIfam" id="TIGR00254">
    <property type="entry name" value="GGDEF"/>
    <property type="match status" value="1"/>
</dbReference>
<evidence type="ECO:0000259" key="1">
    <source>
        <dbReference type="PROSITE" id="PS50887"/>
    </source>
</evidence>
<dbReference type="AlphaFoldDB" id="A0A1T2L3E6"/>
<dbReference type="InterPro" id="IPR043128">
    <property type="entry name" value="Rev_trsase/Diguanyl_cyclase"/>
</dbReference>
<sequence length="197" mass="22500">MVMMALVAAFYLLLRLRGQFHYCRGRFDEARFDALTNLYNRREEQLQIEREITLCRRNGEMFGLIFFDLNRFKQINDQYGHGVGDQALIAVADRLQANIRKSDEVFRLSGDEFLCLTRFTHSLGSCEGVAEKLESSLCVSVELDQLKLSVSASSGCAIYPADGESIKALIETADQRMYRDKSIKNGHHYIEPAVERC</sequence>
<protein>
    <recommendedName>
        <fullName evidence="1">GGDEF domain-containing protein</fullName>
    </recommendedName>
</protein>
<evidence type="ECO:0000313" key="2">
    <source>
        <dbReference type="EMBL" id="OOZ39592.1"/>
    </source>
</evidence>
<dbReference type="Gene3D" id="3.30.70.270">
    <property type="match status" value="1"/>
</dbReference>
<dbReference type="SUPFAM" id="SSF55073">
    <property type="entry name" value="Nucleotide cyclase"/>
    <property type="match status" value="1"/>
</dbReference>
<feature type="domain" description="GGDEF" evidence="1">
    <location>
        <begin position="60"/>
        <end position="195"/>
    </location>
</feature>
<dbReference type="PANTHER" id="PTHR46663:SF2">
    <property type="entry name" value="GGDEF DOMAIN-CONTAINING PROTEIN"/>
    <property type="match status" value="1"/>
</dbReference>
<dbReference type="CDD" id="cd01949">
    <property type="entry name" value="GGDEF"/>
    <property type="match status" value="1"/>
</dbReference>
<dbReference type="InterPro" id="IPR029787">
    <property type="entry name" value="Nucleotide_cyclase"/>
</dbReference>
<dbReference type="SMART" id="SM00267">
    <property type="entry name" value="GGDEF"/>
    <property type="match status" value="1"/>
</dbReference>
<dbReference type="InterPro" id="IPR000160">
    <property type="entry name" value="GGDEF_dom"/>
</dbReference>
<dbReference type="PANTHER" id="PTHR46663">
    <property type="entry name" value="DIGUANYLATE CYCLASE DGCT-RELATED"/>
    <property type="match status" value="1"/>
</dbReference>
<dbReference type="InterPro" id="IPR052163">
    <property type="entry name" value="DGC-Regulatory_Protein"/>
</dbReference>
<dbReference type="Pfam" id="PF00990">
    <property type="entry name" value="GGDEF"/>
    <property type="match status" value="1"/>
</dbReference>
<proteinExistence type="predicted"/>
<name>A0A1T2L3E6_9GAMM</name>